<dbReference type="GeneID" id="54782002"/>
<dbReference type="GO" id="GO:0007030">
    <property type="term" value="P:Golgi organization"/>
    <property type="evidence" value="ECO:0007669"/>
    <property type="project" value="TreeGrafter"/>
</dbReference>
<evidence type="ECO:0000313" key="2">
    <source>
        <dbReference type="Proteomes" id="UP000449547"/>
    </source>
</evidence>
<accession>A0A642UKU1</accession>
<dbReference type="AlphaFoldDB" id="A0A642UKU1"/>
<sequence length="299" mass="33825">MNNRDEYFKRPTKLASFEDVPTNPGHRILAPLDEARPEQGTWVGVSTDGRVAVLLNYREGDTRNLQGKMSRGVLPIDYLSAGLSDTDWQQQLQNRHALNGSKIDLEDIGGFTFVHGKISLDPTTKQVKPLSVLTNRGESGQILKGDSSDPHFEISHKKTFGISNSLYYEPWRKVEIGEVLVDKLIDTAVKNEYDEKALVDGCIDVLSTNTYDSDIQKYGGWFAKVQELQNSVFIPPLDTQAEEHTFVSGKYYGTRTQTVILIDRGGNLHYYEKDLHSSDDLEKPPVMRHYTFKINLDEN</sequence>
<dbReference type="OMA" id="QAGGSWF"/>
<reference evidence="1 2" key="1">
    <citation type="submission" date="2019-07" db="EMBL/GenBank/DDBJ databases">
        <title>Genome assembly of two rare yeast pathogens: Diutina rugosa and Trichomonascus ciferrii.</title>
        <authorList>
            <person name="Mixao V."/>
            <person name="Saus E."/>
            <person name="Hansen A."/>
            <person name="Lass-Flor C."/>
            <person name="Gabaldon T."/>
        </authorList>
    </citation>
    <scope>NUCLEOTIDE SEQUENCE [LARGE SCALE GENOMIC DNA]</scope>
    <source>
        <strain evidence="1 2">CBS 613</strain>
    </source>
</reference>
<protein>
    <recommendedName>
        <fullName evidence="3">Transport and Golgi organization protein 2</fullName>
    </recommendedName>
</protein>
<dbReference type="EMBL" id="SWFT01000105">
    <property type="protein sequence ID" value="KAA8900981.1"/>
    <property type="molecule type" value="Genomic_DNA"/>
</dbReference>
<dbReference type="Pfam" id="PF05742">
    <property type="entry name" value="TANGO2"/>
    <property type="match status" value="1"/>
</dbReference>
<dbReference type="GO" id="GO:0009306">
    <property type="term" value="P:protein secretion"/>
    <property type="evidence" value="ECO:0007669"/>
    <property type="project" value="TreeGrafter"/>
</dbReference>
<dbReference type="GO" id="GO:0005794">
    <property type="term" value="C:Golgi apparatus"/>
    <property type="evidence" value="ECO:0007669"/>
    <property type="project" value="TreeGrafter"/>
</dbReference>
<dbReference type="PANTHER" id="PTHR17985">
    <property type="entry name" value="SER/THR-RICH PROTEIN T10 IN DGCR REGION"/>
    <property type="match status" value="1"/>
</dbReference>
<dbReference type="OrthoDB" id="191601at2759"/>
<dbReference type="InterPro" id="IPR008551">
    <property type="entry name" value="TANGO2"/>
</dbReference>
<dbReference type="PANTHER" id="PTHR17985:SF8">
    <property type="entry name" value="TRANSPORT AND GOLGI ORGANIZATION PROTEIN 2 HOMOLOG"/>
    <property type="match status" value="1"/>
</dbReference>
<dbReference type="Proteomes" id="UP000449547">
    <property type="component" value="Unassembled WGS sequence"/>
</dbReference>
<comment type="caution">
    <text evidence="1">The sequence shown here is derived from an EMBL/GenBank/DDBJ whole genome shotgun (WGS) entry which is preliminary data.</text>
</comment>
<evidence type="ECO:0000313" key="1">
    <source>
        <dbReference type="EMBL" id="KAA8900981.1"/>
    </source>
</evidence>
<proteinExistence type="predicted"/>
<dbReference type="VEuPathDB" id="FungiDB:DIURU_003351"/>
<organism evidence="1 2">
    <name type="scientific">Diutina rugosa</name>
    <name type="common">Yeast</name>
    <name type="synonym">Candida rugosa</name>
    <dbReference type="NCBI Taxonomy" id="5481"/>
    <lineage>
        <taxon>Eukaryota</taxon>
        <taxon>Fungi</taxon>
        <taxon>Dikarya</taxon>
        <taxon>Ascomycota</taxon>
        <taxon>Saccharomycotina</taxon>
        <taxon>Pichiomycetes</taxon>
        <taxon>Debaryomycetaceae</taxon>
        <taxon>Diutina</taxon>
    </lineage>
</organism>
<name>A0A642UKU1_DIURU</name>
<dbReference type="RefSeq" id="XP_034011604.1">
    <property type="nucleotide sequence ID" value="XM_034156104.1"/>
</dbReference>
<keyword evidence="2" id="KW-1185">Reference proteome</keyword>
<gene>
    <name evidence="1" type="ORF">DIURU_003351</name>
</gene>
<evidence type="ECO:0008006" key="3">
    <source>
        <dbReference type="Google" id="ProtNLM"/>
    </source>
</evidence>